<proteinExistence type="predicted"/>
<dbReference type="Proteomes" id="UP000001353">
    <property type="component" value="Chromosome"/>
</dbReference>
<keyword evidence="2" id="KW-1185">Reference proteome</keyword>
<name>F7ZEE2_ROSLO</name>
<evidence type="ECO:0000313" key="2">
    <source>
        <dbReference type="Proteomes" id="UP000001353"/>
    </source>
</evidence>
<dbReference type="HOGENOM" id="CLU_2883131_0_0_5"/>
<dbReference type="KEGG" id="rli:RLO149_c026930"/>
<sequence length="63" mass="6694">MTFHCVRHSANRYGSTELSLTPDGALAIETNTGCAFDLMQIATGTGMLTKEILGFVRTAGTTI</sequence>
<gene>
    <name evidence="1" type="ordered locus">RLO149_c026930</name>
</gene>
<accession>F7ZEE2</accession>
<dbReference type="STRING" id="391595.RLO149_c026930"/>
<dbReference type="AlphaFoldDB" id="F7ZEE2"/>
<evidence type="ECO:0000313" key="1">
    <source>
        <dbReference type="EMBL" id="AEI94655.1"/>
    </source>
</evidence>
<protein>
    <submittedName>
        <fullName evidence="1">Uncharacterized protein</fullName>
    </submittedName>
</protein>
<reference evidence="1 2" key="1">
    <citation type="journal article" date="2011" name="BMC Genomics">
        <title>Comparative genome analysis and genome-guided physiological analysis of Roseobacter litoralis.</title>
        <authorList>
            <person name="Kalhoefer D."/>
            <person name="Thole S."/>
            <person name="Voget S."/>
            <person name="Lehmann R."/>
            <person name="Liesegang H."/>
            <person name="Wollher A."/>
            <person name="Daniel R."/>
            <person name="Simon M."/>
            <person name="Brinkhoff T."/>
        </authorList>
    </citation>
    <scope>NUCLEOTIDE SEQUENCE [LARGE SCALE GENOMIC DNA]</scope>
    <source>
        <strain evidence="2">ATCC 49566 / DSM 6996 / JCM 21268 / NBRC 15278 / OCh 149</strain>
    </source>
</reference>
<dbReference type="EMBL" id="CP002623">
    <property type="protein sequence ID" value="AEI94655.1"/>
    <property type="molecule type" value="Genomic_DNA"/>
</dbReference>
<organism evidence="1 2">
    <name type="scientific">Roseobacter litoralis (strain ATCC 49566 / DSM 6996 / JCM 21268 / NBRC 15278 / OCh 149)</name>
    <dbReference type="NCBI Taxonomy" id="391595"/>
    <lineage>
        <taxon>Bacteria</taxon>
        <taxon>Pseudomonadati</taxon>
        <taxon>Pseudomonadota</taxon>
        <taxon>Alphaproteobacteria</taxon>
        <taxon>Rhodobacterales</taxon>
        <taxon>Roseobacteraceae</taxon>
        <taxon>Roseobacter</taxon>
    </lineage>
</organism>